<accession>A0AAD8YPD8</accession>
<dbReference type="Gene3D" id="3.10.450.320">
    <property type="entry name" value="Mitochondrial import inner membrane translocase subunit Tim21"/>
    <property type="match status" value="1"/>
</dbReference>
<dbReference type="InterPro" id="IPR013261">
    <property type="entry name" value="Tim21"/>
</dbReference>
<dbReference type="PANTHER" id="PTHR13032">
    <property type="entry name" value="MITOCHONDRIAL IMPORT INNER MEMBRANE TRANSLOCASE SUBUNIT TIM21"/>
    <property type="match status" value="1"/>
</dbReference>
<evidence type="ECO:0000256" key="4">
    <source>
        <dbReference type="ARBA" id="ARBA00022946"/>
    </source>
</evidence>
<organism evidence="10 11">
    <name type="scientific">Skeletonema marinoi</name>
    <dbReference type="NCBI Taxonomy" id="267567"/>
    <lineage>
        <taxon>Eukaryota</taxon>
        <taxon>Sar</taxon>
        <taxon>Stramenopiles</taxon>
        <taxon>Ochrophyta</taxon>
        <taxon>Bacillariophyta</taxon>
        <taxon>Coscinodiscophyceae</taxon>
        <taxon>Thalassiosirophycidae</taxon>
        <taxon>Thalassiosirales</taxon>
        <taxon>Skeletonemataceae</taxon>
        <taxon>Skeletonema</taxon>
        <taxon>Skeletonema marinoi-dohrnii complex</taxon>
    </lineage>
</organism>
<feature type="compositionally biased region" description="Basic and acidic residues" evidence="9">
    <location>
        <begin position="76"/>
        <end position="86"/>
    </location>
</feature>
<dbReference type="Proteomes" id="UP001224775">
    <property type="component" value="Unassembled WGS sequence"/>
</dbReference>
<gene>
    <name evidence="10" type="ORF">QTG54_000896</name>
</gene>
<keyword evidence="7" id="KW-0472">Membrane</keyword>
<keyword evidence="5" id="KW-1133">Transmembrane helix</keyword>
<dbReference type="PANTHER" id="PTHR13032:SF6">
    <property type="entry name" value="MITOCHONDRIAL IMPORT INNER MEMBRANE TRANSLOCASE SUBUNIT TIM21"/>
    <property type="match status" value="1"/>
</dbReference>
<keyword evidence="3" id="KW-0812">Transmembrane</keyword>
<keyword evidence="4" id="KW-0809">Transit peptide</keyword>
<evidence type="ECO:0000313" key="11">
    <source>
        <dbReference type="Proteomes" id="UP001224775"/>
    </source>
</evidence>
<dbReference type="EMBL" id="JATAAI010000001">
    <property type="protein sequence ID" value="KAK1748957.1"/>
    <property type="molecule type" value="Genomic_DNA"/>
</dbReference>
<proteinExistence type="inferred from homology"/>
<keyword evidence="8" id="KW-0813">Transport</keyword>
<comment type="function">
    <text evidence="8">Essential component of the TIM23 complex, a complex that mediates the translocation of transit peptide-containing proteins across the mitochondrial inner membrane.</text>
</comment>
<evidence type="ECO:0000256" key="3">
    <source>
        <dbReference type="ARBA" id="ARBA00022692"/>
    </source>
</evidence>
<dbReference type="GO" id="GO:0030150">
    <property type="term" value="P:protein import into mitochondrial matrix"/>
    <property type="evidence" value="ECO:0007669"/>
    <property type="project" value="UniProtKB-UniRule"/>
</dbReference>
<comment type="caution">
    <text evidence="10">The sequence shown here is derived from an EMBL/GenBank/DDBJ whole genome shotgun (WGS) entry which is preliminary data.</text>
</comment>
<evidence type="ECO:0000256" key="2">
    <source>
        <dbReference type="ARBA" id="ARBA00010867"/>
    </source>
</evidence>
<evidence type="ECO:0000313" key="10">
    <source>
        <dbReference type="EMBL" id="KAK1748957.1"/>
    </source>
</evidence>
<dbReference type="AlphaFoldDB" id="A0AAD8YPD8"/>
<keyword evidence="6 8" id="KW-0496">Mitochondrion</keyword>
<evidence type="ECO:0000256" key="9">
    <source>
        <dbReference type="SAM" id="MobiDB-lite"/>
    </source>
</evidence>
<keyword evidence="11" id="KW-1185">Reference proteome</keyword>
<comment type="subcellular location">
    <subcellularLocation>
        <location evidence="8">Mitochondrion inner membrane</location>
        <topology evidence="8">Single-pass membrane protein</topology>
    </subcellularLocation>
    <subcellularLocation>
        <location evidence="1">Mitochondrion membrane</location>
        <topology evidence="1">Single-pass membrane protein</topology>
    </subcellularLocation>
</comment>
<protein>
    <recommendedName>
        <fullName evidence="8">Mitochondrial import inner membrane translocase subunit Tim21</fullName>
    </recommendedName>
</protein>
<keyword evidence="8" id="KW-0999">Mitochondrion inner membrane</keyword>
<reference evidence="10" key="1">
    <citation type="submission" date="2023-06" db="EMBL/GenBank/DDBJ databases">
        <title>Survivors Of The Sea: Transcriptome response of Skeletonema marinoi to long-term dormancy.</title>
        <authorList>
            <person name="Pinder M.I.M."/>
            <person name="Kourtchenko O."/>
            <person name="Robertson E.K."/>
            <person name="Larsson T."/>
            <person name="Maumus F."/>
            <person name="Osuna-Cruz C.M."/>
            <person name="Vancaester E."/>
            <person name="Stenow R."/>
            <person name="Vandepoele K."/>
            <person name="Ploug H."/>
            <person name="Bruchert V."/>
            <person name="Godhe A."/>
            <person name="Topel M."/>
        </authorList>
    </citation>
    <scope>NUCLEOTIDE SEQUENCE</scope>
    <source>
        <strain evidence="10">R05AC</strain>
    </source>
</reference>
<dbReference type="Pfam" id="PF08294">
    <property type="entry name" value="TIM21"/>
    <property type="match status" value="1"/>
</dbReference>
<dbReference type="InterPro" id="IPR038552">
    <property type="entry name" value="Tim21_IMS_sf"/>
</dbReference>
<evidence type="ECO:0000256" key="8">
    <source>
        <dbReference type="RuleBase" id="RU367142"/>
    </source>
</evidence>
<comment type="subunit">
    <text evidence="8">Component of the TIM23 complex.</text>
</comment>
<sequence length="272" mass="29998">MSLRPIIISLTTGRTSLSSLRLGSLPSKTMQSRSLGSFAVTAQYRFGTLTKANITKYCQRPNLAVRSMASSSSSSGEKKASEKANVDSEEATSSEIVLTPGEKVVVGSRLFFWSGVFAFASVCAYYIGKELIPTKMSPNTVFDKATDIIRQNREVQQRFGEAFKTYGRDHGGHREGRRNFIEHTEYVNQDDGTKRTRVRFNLEGPYGQAFVFAEVSKDMPSGEYVYILVQDKRNGAVITVQDNRSSLLAKKLAGGDKDGQDVFSQLLSGGKK</sequence>
<evidence type="ECO:0000256" key="5">
    <source>
        <dbReference type="ARBA" id="ARBA00022989"/>
    </source>
</evidence>
<dbReference type="GO" id="GO:0005744">
    <property type="term" value="C:TIM23 mitochondrial import inner membrane translocase complex"/>
    <property type="evidence" value="ECO:0007669"/>
    <property type="project" value="UniProtKB-UniRule"/>
</dbReference>
<name>A0AAD8YPD8_9STRA</name>
<evidence type="ECO:0000256" key="7">
    <source>
        <dbReference type="ARBA" id="ARBA00023136"/>
    </source>
</evidence>
<evidence type="ECO:0000256" key="1">
    <source>
        <dbReference type="ARBA" id="ARBA00004304"/>
    </source>
</evidence>
<comment type="similarity">
    <text evidence="2 8">Belongs to the TIM21 family.</text>
</comment>
<keyword evidence="8" id="KW-0653">Protein transport</keyword>
<evidence type="ECO:0000256" key="6">
    <source>
        <dbReference type="ARBA" id="ARBA00023128"/>
    </source>
</evidence>
<feature type="region of interest" description="Disordered" evidence="9">
    <location>
        <begin position="68"/>
        <end position="92"/>
    </location>
</feature>
<keyword evidence="8" id="KW-0811">Translocation</keyword>